<name>A0ABS7T926_9GAMM</name>
<sequence>MKKKTLRFGKGFRVAFDVRRAQAAEMVLAPGDSEGGPDNRHRGADQWLYVVSGTGAAIVDGRRVPLKAGVLPVIEKGERHEIRNTGRTLLKTLNVYYPPAFDADGNPVGPGRKR</sequence>
<dbReference type="InterPro" id="IPR051610">
    <property type="entry name" value="GPI/OXD"/>
</dbReference>
<keyword evidence="4" id="KW-1185">Reference proteome</keyword>
<dbReference type="CDD" id="cd07006">
    <property type="entry name" value="cupin_XcTcmJ-like"/>
    <property type="match status" value="1"/>
</dbReference>
<keyword evidence="1" id="KW-0479">Metal-binding</keyword>
<reference evidence="3 4" key="1">
    <citation type="submission" date="2021-09" db="EMBL/GenBank/DDBJ databases">
        <title>Lysobacter sp. 13A isolated from the river sediment.</title>
        <authorList>
            <person name="Liu H."/>
            <person name="Li S."/>
            <person name="Mao S."/>
        </authorList>
    </citation>
    <scope>NUCLEOTIDE SEQUENCE [LARGE SCALE GENOMIC DNA]</scope>
    <source>
        <strain evidence="3 4">13A</strain>
    </source>
</reference>
<accession>A0ABS7T926</accession>
<dbReference type="InterPro" id="IPR011051">
    <property type="entry name" value="RmlC_Cupin_sf"/>
</dbReference>
<proteinExistence type="predicted"/>
<evidence type="ECO:0000256" key="1">
    <source>
        <dbReference type="ARBA" id="ARBA00022723"/>
    </source>
</evidence>
<gene>
    <name evidence="3" type="ORF">K6753_12435</name>
</gene>
<dbReference type="InterPro" id="IPR013096">
    <property type="entry name" value="Cupin_2"/>
</dbReference>
<dbReference type="SUPFAM" id="SSF51182">
    <property type="entry name" value="RmlC-like cupins"/>
    <property type="match status" value="1"/>
</dbReference>
<dbReference type="RefSeq" id="WP_223676791.1">
    <property type="nucleotide sequence ID" value="NZ_JAINZW010000006.1"/>
</dbReference>
<feature type="domain" description="Cupin type-2" evidence="2">
    <location>
        <begin position="25"/>
        <end position="96"/>
    </location>
</feature>
<dbReference type="Proteomes" id="UP001430954">
    <property type="component" value="Unassembled WGS sequence"/>
</dbReference>
<comment type="caution">
    <text evidence="3">The sequence shown here is derived from an EMBL/GenBank/DDBJ whole genome shotgun (WGS) entry which is preliminary data.</text>
</comment>
<dbReference type="EMBL" id="JAINZW010000006">
    <property type="protein sequence ID" value="MBZ4040337.1"/>
    <property type="molecule type" value="Genomic_DNA"/>
</dbReference>
<protein>
    <submittedName>
        <fullName evidence="3">Cupin domain-containing protein</fullName>
    </submittedName>
</protein>
<organism evidence="3 4">
    <name type="scientific">Novilysobacter selenitireducens</name>
    <dbReference type="NCBI Taxonomy" id="2872639"/>
    <lineage>
        <taxon>Bacteria</taxon>
        <taxon>Pseudomonadati</taxon>
        <taxon>Pseudomonadota</taxon>
        <taxon>Gammaproteobacteria</taxon>
        <taxon>Lysobacterales</taxon>
        <taxon>Lysobacteraceae</taxon>
        <taxon>Novilysobacter</taxon>
    </lineage>
</organism>
<dbReference type="Pfam" id="PF07883">
    <property type="entry name" value="Cupin_2"/>
    <property type="match status" value="1"/>
</dbReference>
<evidence type="ECO:0000313" key="4">
    <source>
        <dbReference type="Proteomes" id="UP001430954"/>
    </source>
</evidence>
<dbReference type="PANTHER" id="PTHR35848:SF6">
    <property type="entry name" value="CUPIN TYPE-2 DOMAIN-CONTAINING PROTEIN"/>
    <property type="match status" value="1"/>
</dbReference>
<evidence type="ECO:0000259" key="2">
    <source>
        <dbReference type="Pfam" id="PF07883"/>
    </source>
</evidence>
<dbReference type="InterPro" id="IPR014710">
    <property type="entry name" value="RmlC-like_jellyroll"/>
</dbReference>
<dbReference type="PANTHER" id="PTHR35848">
    <property type="entry name" value="OXALATE-BINDING PROTEIN"/>
    <property type="match status" value="1"/>
</dbReference>
<evidence type="ECO:0000313" key="3">
    <source>
        <dbReference type="EMBL" id="MBZ4040337.1"/>
    </source>
</evidence>
<dbReference type="Gene3D" id="2.60.120.10">
    <property type="entry name" value="Jelly Rolls"/>
    <property type="match status" value="1"/>
</dbReference>